<name>A0ABP9AMF9_9GAMM</name>
<proteinExistence type="predicted"/>
<evidence type="ECO:0000313" key="2">
    <source>
        <dbReference type="Proteomes" id="UP001499959"/>
    </source>
</evidence>
<keyword evidence="2" id="KW-1185">Reference proteome</keyword>
<accession>A0ABP9AMF9</accession>
<evidence type="ECO:0008006" key="3">
    <source>
        <dbReference type="Google" id="ProtNLM"/>
    </source>
</evidence>
<gene>
    <name evidence="1" type="ORF">GCM10023307_04060</name>
</gene>
<sequence>MRSPAIPAIKDTAMHDALHTDLLLVRQRIESLYDAYPDDEEFQNGLNFAVSGIEQALGAAGGEPDAVLHPGDHLDGIESLLAEMHIRLETRSEEANDDPAQHARLVMIEHLLQQACALLVG</sequence>
<reference evidence="2" key="1">
    <citation type="journal article" date="2019" name="Int. J. Syst. Evol. Microbiol.">
        <title>The Global Catalogue of Microorganisms (GCM) 10K type strain sequencing project: providing services to taxonomists for standard genome sequencing and annotation.</title>
        <authorList>
            <consortium name="The Broad Institute Genomics Platform"/>
            <consortium name="The Broad Institute Genome Sequencing Center for Infectious Disease"/>
            <person name="Wu L."/>
            <person name="Ma J."/>
        </authorList>
    </citation>
    <scope>NUCLEOTIDE SEQUENCE [LARGE SCALE GENOMIC DNA]</scope>
    <source>
        <strain evidence="2">JCM 18204</strain>
    </source>
</reference>
<protein>
    <recommendedName>
        <fullName evidence="3">DUF3802 family protein</fullName>
    </recommendedName>
</protein>
<dbReference type="EMBL" id="BAABJE010000001">
    <property type="protein sequence ID" value="GAA4782665.1"/>
    <property type="molecule type" value="Genomic_DNA"/>
</dbReference>
<organism evidence="1 2">
    <name type="scientific">Lysobacter hankyongensis</name>
    <dbReference type="NCBI Taxonomy" id="1176535"/>
    <lineage>
        <taxon>Bacteria</taxon>
        <taxon>Pseudomonadati</taxon>
        <taxon>Pseudomonadota</taxon>
        <taxon>Gammaproteobacteria</taxon>
        <taxon>Lysobacterales</taxon>
        <taxon>Lysobacteraceae</taxon>
        <taxon>Lysobacter</taxon>
    </lineage>
</organism>
<evidence type="ECO:0000313" key="1">
    <source>
        <dbReference type="EMBL" id="GAA4782665.1"/>
    </source>
</evidence>
<comment type="caution">
    <text evidence="1">The sequence shown here is derived from an EMBL/GenBank/DDBJ whole genome shotgun (WGS) entry which is preliminary data.</text>
</comment>
<dbReference type="Proteomes" id="UP001499959">
    <property type="component" value="Unassembled WGS sequence"/>
</dbReference>